<dbReference type="PANTHER" id="PTHR10332:SF30">
    <property type="entry name" value="EQUILIBRATIVE NUCLEOTIDE TRANSPORTER 2"/>
    <property type="match status" value="1"/>
</dbReference>
<feature type="transmembrane region" description="Helical" evidence="7">
    <location>
        <begin position="20"/>
        <end position="42"/>
    </location>
</feature>
<dbReference type="Proteomes" id="UP001202328">
    <property type="component" value="Unassembled WGS sequence"/>
</dbReference>
<accession>A0AAD4SX09</accession>
<reference evidence="8" key="1">
    <citation type="submission" date="2022-04" db="EMBL/GenBank/DDBJ databases">
        <title>A functionally conserved STORR gene fusion in Papaver species that diverged 16.8 million years ago.</title>
        <authorList>
            <person name="Catania T."/>
        </authorList>
    </citation>
    <scope>NUCLEOTIDE SEQUENCE</scope>
    <source>
        <strain evidence="8">S-188037</strain>
    </source>
</reference>
<feature type="transmembrane region" description="Helical" evidence="7">
    <location>
        <begin position="110"/>
        <end position="130"/>
    </location>
</feature>
<comment type="caution">
    <text evidence="8">The sequence shown here is derived from an EMBL/GenBank/DDBJ whole genome shotgun (WGS) entry which is preliminary data.</text>
</comment>
<proteinExistence type="inferred from homology"/>
<evidence type="ECO:0000256" key="3">
    <source>
        <dbReference type="ARBA" id="ARBA00022448"/>
    </source>
</evidence>
<organism evidence="8 9">
    <name type="scientific">Papaver atlanticum</name>
    <dbReference type="NCBI Taxonomy" id="357466"/>
    <lineage>
        <taxon>Eukaryota</taxon>
        <taxon>Viridiplantae</taxon>
        <taxon>Streptophyta</taxon>
        <taxon>Embryophyta</taxon>
        <taxon>Tracheophyta</taxon>
        <taxon>Spermatophyta</taxon>
        <taxon>Magnoliopsida</taxon>
        <taxon>Ranunculales</taxon>
        <taxon>Papaveraceae</taxon>
        <taxon>Papaveroideae</taxon>
        <taxon>Papaver</taxon>
    </lineage>
</organism>
<feature type="transmembrane region" description="Helical" evidence="7">
    <location>
        <begin position="183"/>
        <end position="205"/>
    </location>
</feature>
<dbReference type="GO" id="GO:0005886">
    <property type="term" value="C:plasma membrane"/>
    <property type="evidence" value="ECO:0007669"/>
    <property type="project" value="TreeGrafter"/>
</dbReference>
<evidence type="ECO:0000313" key="9">
    <source>
        <dbReference type="Proteomes" id="UP001202328"/>
    </source>
</evidence>
<keyword evidence="3" id="KW-0813">Transport</keyword>
<evidence type="ECO:0000313" key="8">
    <source>
        <dbReference type="EMBL" id="KAI3923735.1"/>
    </source>
</evidence>
<feature type="transmembrane region" description="Helical" evidence="7">
    <location>
        <begin position="265"/>
        <end position="284"/>
    </location>
</feature>
<evidence type="ECO:0000256" key="4">
    <source>
        <dbReference type="ARBA" id="ARBA00022692"/>
    </source>
</evidence>
<keyword evidence="4 7" id="KW-0812">Transmembrane</keyword>
<feature type="transmembrane region" description="Helical" evidence="7">
    <location>
        <begin position="142"/>
        <end position="163"/>
    </location>
</feature>
<evidence type="ECO:0000256" key="2">
    <source>
        <dbReference type="ARBA" id="ARBA00007965"/>
    </source>
</evidence>
<comment type="subcellular location">
    <subcellularLocation>
        <location evidence="1">Membrane</location>
        <topology evidence="1">Multi-pass membrane protein</topology>
    </subcellularLocation>
</comment>
<evidence type="ECO:0000256" key="7">
    <source>
        <dbReference type="SAM" id="Phobius"/>
    </source>
</evidence>
<keyword evidence="9" id="KW-1185">Reference proteome</keyword>
<dbReference type="PIRSF" id="PIRSF016379">
    <property type="entry name" value="ENT"/>
    <property type="match status" value="1"/>
</dbReference>
<dbReference type="AlphaFoldDB" id="A0AAD4SX09"/>
<dbReference type="Pfam" id="PF01733">
    <property type="entry name" value="Nucleoside_tran"/>
    <property type="match status" value="1"/>
</dbReference>
<comment type="similarity">
    <text evidence="2">Belongs to the SLC29A/ENT transporter (TC 2.A.57) family.</text>
</comment>
<dbReference type="InterPro" id="IPR002259">
    <property type="entry name" value="Eqnu_transpt"/>
</dbReference>
<gene>
    <name evidence="8" type="ORF">MKW98_011365</name>
</gene>
<feature type="transmembrane region" description="Helical" evidence="7">
    <location>
        <begin position="328"/>
        <end position="347"/>
    </location>
</feature>
<dbReference type="PANTHER" id="PTHR10332">
    <property type="entry name" value="EQUILIBRATIVE NUCLEOSIDE TRANSPORTER"/>
    <property type="match status" value="1"/>
</dbReference>
<keyword evidence="5 7" id="KW-1133">Transmembrane helix</keyword>
<feature type="transmembrane region" description="Helical" evidence="7">
    <location>
        <begin position="388"/>
        <end position="407"/>
    </location>
</feature>
<feature type="transmembrane region" description="Helical" evidence="7">
    <location>
        <begin position="353"/>
        <end position="376"/>
    </location>
</feature>
<feature type="transmembrane region" description="Helical" evidence="7">
    <location>
        <begin position="84"/>
        <end position="104"/>
    </location>
</feature>
<name>A0AAD4SX09_9MAGN</name>
<evidence type="ECO:0000256" key="5">
    <source>
        <dbReference type="ARBA" id="ARBA00022989"/>
    </source>
</evidence>
<evidence type="ECO:0000256" key="6">
    <source>
        <dbReference type="ARBA" id="ARBA00023136"/>
    </source>
</evidence>
<feature type="transmembrane region" description="Helical" evidence="7">
    <location>
        <begin position="54"/>
        <end position="72"/>
    </location>
</feature>
<sequence length="417" mass="45632">MTRPVTTGAELQGKTSAMIVCWLLGNGSLFVWNSMLTAVDYYLTLFPWYHPTRVFTVVYVLFTLGTSSILAYNEATVNTRKRNLIGYLLFFLSALSIPIVDLATSGDGGLATFIGLCSIVVLFGLGDGCVEGGMLGDLSLMCPEFIQSSLAGGSASGVLTSVLRLSTKGVFENSKNGLRKGAIMFLVISALFELLCLLLYAFVFAKIPVVKYYRSKVASEGSKTVVADLASAGVKRQENEMSEEGLNDKVERLNRMQLLLENKDYAVIAFLESVLTYSIFPGFLAEDTGKHGLGTWYVLVLLAMFNVLDLLGRYIPMVETLKLESRRGLMIATVSRFALVPAFYFTAKYGDQGWMILLTSLLGLSHGYLTVCYFIVAPRGYKGPEQNALGNLLTIFVLGGLVIGIALDWQWLIGKGW</sequence>
<evidence type="ECO:0000256" key="1">
    <source>
        <dbReference type="ARBA" id="ARBA00004141"/>
    </source>
</evidence>
<protein>
    <submittedName>
        <fullName evidence="8">Uncharacterized protein</fullName>
    </submittedName>
</protein>
<keyword evidence="6 7" id="KW-0472">Membrane</keyword>
<feature type="transmembrane region" description="Helical" evidence="7">
    <location>
        <begin position="296"/>
        <end position="316"/>
    </location>
</feature>
<dbReference type="EMBL" id="JAJJMB010008429">
    <property type="protein sequence ID" value="KAI3923735.1"/>
    <property type="molecule type" value="Genomic_DNA"/>
</dbReference>
<dbReference type="GO" id="GO:0005337">
    <property type="term" value="F:nucleoside transmembrane transporter activity"/>
    <property type="evidence" value="ECO:0007669"/>
    <property type="project" value="InterPro"/>
</dbReference>